<feature type="region of interest" description="Disordered" evidence="1">
    <location>
        <begin position="26"/>
        <end position="52"/>
    </location>
</feature>
<evidence type="ECO:0000313" key="2">
    <source>
        <dbReference type="EMBL" id="JAD42194.1"/>
    </source>
</evidence>
<proteinExistence type="predicted"/>
<evidence type="ECO:0000256" key="1">
    <source>
        <dbReference type="SAM" id="MobiDB-lite"/>
    </source>
</evidence>
<organism evidence="2">
    <name type="scientific">Arundo donax</name>
    <name type="common">Giant reed</name>
    <name type="synonym">Donax arundinaceus</name>
    <dbReference type="NCBI Taxonomy" id="35708"/>
    <lineage>
        <taxon>Eukaryota</taxon>
        <taxon>Viridiplantae</taxon>
        <taxon>Streptophyta</taxon>
        <taxon>Embryophyta</taxon>
        <taxon>Tracheophyta</taxon>
        <taxon>Spermatophyta</taxon>
        <taxon>Magnoliopsida</taxon>
        <taxon>Liliopsida</taxon>
        <taxon>Poales</taxon>
        <taxon>Poaceae</taxon>
        <taxon>PACMAD clade</taxon>
        <taxon>Arundinoideae</taxon>
        <taxon>Arundineae</taxon>
        <taxon>Arundo</taxon>
    </lineage>
</organism>
<reference evidence="2" key="2">
    <citation type="journal article" date="2015" name="Data Brief">
        <title>Shoot transcriptome of the giant reed, Arundo donax.</title>
        <authorList>
            <person name="Barrero R.A."/>
            <person name="Guerrero F.D."/>
            <person name="Moolhuijzen P."/>
            <person name="Goolsby J.A."/>
            <person name="Tidwell J."/>
            <person name="Bellgard S.E."/>
            <person name="Bellgard M.I."/>
        </authorList>
    </citation>
    <scope>NUCLEOTIDE SEQUENCE</scope>
    <source>
        <tissue evidence="2">Shoot tissue taken approximately 20 cm above the soil surface</tissue>
    </source>
</reference>
<accession>A0A0A8ZS11</accession>
<protein>
    <submittedName>
        <fullName evidence="2">Uncharacterized protein</fullName>
    </submittedName>
</protein>
<dbReference type="EMBL" id="GBRH01255701">
    <property type="protein sequence ID" value="JAD42194.1"/>
    <property type="molecule type" value="Transcribed_RNA"/>
</dbReference>
<sequence>MHKTIMADNAESQSTFASSVSQAASQSLGFSSGGNPPATASNTASPKAEAPRAVPSRILLVLPLPITKSSGAPHCAALRPAAAALQQHGASALSALLLNALPLRSHAVEACLGPEGRRSGEAEEGEEEEAAAMDRKRRGRGKREGLAWRVKSG</sequence>
<name>A0A0A8ZS11_ARUDO</name>
<feature type="compositionally biased region" description="Polar residues" evidence="1">
    <location>
        <begin position="28"/>
        <end position="45"/>
    </location>
</feature>
<feature type="compositionally biased region" description="Acidic residues" evidence="1">
    <location>
        <begin position="122"/>
        <end position="131"/>
    </location>
</feature>
<feature type="region of interest" description="Disordered" evidence="1">
    <location>
        <begin position="114"/>
        <end position="153"/>
    </location>
</feature>
<dbReference type="AlphaFoldDB" id="A0A0A8ZS11"/>
<reference evidence="2" key="1">
    <citation type="submission" date="2014-09" db="EMBL/GenBank/DDBJ databases">
        <authorList>
            <person name="Magalhaes I.L.F."/>
            <person name="Oliveira U."/>
            <person name="Santos F.R."/>
            <person name="Vidigal T.H.D.A."/>
            <person name="Brescovit A.D."/>
            <person name="Santos A.J."/>
        </authorList>
    </citation>
    <scope>NUCLEOTIDE SEQUENCE</scope>
    <source>
        <tissue evidence="2">Shoot tissue taken approximately 20 cm above the soil surface</tissue>
    </source>
</reference>